<dbReference type="InterPro" id="IPR000182">
    <property type="entry name" value="GNAT_dom"/>
</dbReference>
<feature type="domain" description="N-acetyltransferase" evidence="1">
    <location>
        <begin position="7"/>
        <end position="171"/>
    </location>
</feature>
<dbReference type="InterPro" id="IPR016181">
    <property type="entry name" value="Acyl_CoA_acyltransferase"/>
</dbReference>
<evidence type="ECO:0000313" key="2">
    <source>
        <dbReference type="EMBL" id="AZR73371.1"/>
    </source>
</evidence>
<dbReference type="EMBL" id="CP016379">
    <property type="protein sequence ID" value="AZR73371.1"/>
    <property type="molecule type" value="Genomic_DNA"/>
</dbReference>
<dbReference type="GO" id="GO:0016747">
    <property type="term" value="F:acyltransferase activity, transferring groups other than amino-acyl groups"/>
    <property type="evidence" value="ECO:0007669"/>
    <property type="project" value="InterPro"/>
</dbReference>
<evidence type="ECO:0000313" key="3">
    <source>
        <dbReference type="Proteomes" id="UP000267250"/>
    </source>
</evidence>
<sequence length="184" mass="21385">MIYGKLVKLRPVEREDLPKTTGFLNDPEVSIPLGAKYFGISLKTEENWYRGYLKGDYHFTSLVIENLKTGEHMGHIGFNEVSWKDRKATVGLFLGKEYWGKGYGTDALMSMCHYGFTQLNFQRIQLQVFAFNRRAIRCYEKCGFIVEVVEKNANYINGEYVDNIVMGVLVEEFMPIYEKYIRGE</sequence>
<accession>A0A3Q9HQU0</accession>
<dbReference type="OrthoDB" id="9795206at2"/>
<reference evidence="2 3" key="1">
    <citation type="submission" date="2016-07" db="EMBL/GenBank/DDBJ databases">
        <title>Genome and transcriptome analysis of iron-reducing fermentative bacteria Anoxybacter fermentans.</title>
        <authorList>
            <person name="Zeng X."/>
            <person name="Shao Z."/>
        </authorList>
    </citation>
    <scope>NUCLEOTIDE SEQUENCE [LARGE SCALE GENOMIC DNA]</scope>
    <source>
        <strain evidence="2 3">DY22613</strain>
    </source>
</reference>
<dbReference type="PANTHER" id="PTHR43415:SF3">
    <property type="entry name" value="GNAT-FAMILY ACETYLTRANSFERASE"/>
    <property type="match status" value="1"/>
</dbReference>
<dbReference type="AlphaFoldDB" id="A0A3Q9HQU0"/>
<gene>
    <name evidence="2" type="ORF">BBF96_08235</name>
</gene>
<keyword evidence="3" id="KW-1185">Reference proteome</keyword>
<dbReference type="Gene3D" id="3.40.630.30">
    <property type="match status" value="1"/>
</dbReference>
<dbReference type="Proteomes" id="UP000267250">
    <property type="component" value="Chromosome"/>
</dbReference>
<dbReference type="KEGG" id="aft:BBF96_08235"/>
<dbReference type="Pfam" id="PF13302">
    <property type="entry name" value="Acetyltransf_3"/>
    <property type="match status" value="1"/>
</dbReference>
<name>A0A3Q9HQU0_9FIRM</name>
<dbReference type="SUPFAM" id="SSF55729">
    <property type="entry name" value="Acyl-CoA N-acyltransferases (Nat)"/>
    <property type="match status" value="1"/>
</dbReference>
<evidence type="ECO:0000259" key="1">
    <source>
        <dbReference type="PROSITE" id="PS51186"/>
    </source>
</evidence>
<dbReference type="PROSITE" id="PS51186">
    <property type="entry name" value="GNAT"/>
    <property type="match status" value="1"/>
</dbReference>
<protein>
    <recommendedName>
        <fullName evidence="1">N-acetyltransferase domain-containing protein</fullName>
    </recommendedName>
</protein>
<dbReference type="PANTHER" id="PTHR43415">
    <property type="entry name" value="SPERMIDINE N(1)-ACETYLTRANSFERASE"/>
    <property type="match status" value="1"/>
</dbReference>
<proteinExistence type="predicted"/>
<dbReference type="RefSeq" id="WP_127016707.1">
    <property type="nucleotide sequence ID" value="NZ_CP016379.1"/>
</dbReference>
<organism evidence="2 3">
    <name type="scientific">Anoxybacter fermentans</name>
    <dbReference type="NCBI Taxonomy" id="1323375"/>
    <lineage>
        <taxon>Bacteria</taxon>
        <taxon>Bacillati</taxon>
        <taxon>Bacillota</taxon>
        <taxon>Clostridia</taxon>
        <taxon>Halanaerobiales</taxon>
        <taxon>Anoxybacter</taxon>
    </lineage>
</organism>